<dbReference type="InterPro" id="IPR013094">
    <property type="entry name" value="AB_hydrolase_3"/>
</dbReference>
<dbReference type="Proteomes" id="UP000075260">
    <property type="component" value="Unassembled WGS sequence"/>
</dbReference>
<dbReference type="InterPro" id="IPR050300">
    <property type="entry name" value="GDXG_lipolytic_enzyme"/>
</dbReference>
<evidence type="ECO:0000313" key="4">
    <source>
        <dbReference type="Proteomes" id="UP000075260"/>
    </source>
</evidence>
<dbReference type="SUPFAM" id="SSF53474">
    <property type="entry name" value="alpha/beta-Hydrolases"/>
    <property type="match status" value="1"/>
</dbReference>
<comment type="caution">
    <text evidence="3">The sequence shown here is derived from an EMBL/GenBank/DDBJ whole genome shotgun (WGS) entry which is preliminary data.</text>
</comment>
<dbReference type="Pfam" id="PF07859">
    <property type="entry name" value="Abhydrolase_3"/>
    <property type="match status" value="1"/>
</dbReference>
<dbReference type="OrthoDB" id="24847at2"/>
<evidence type="ECO:0000259" key="2">
    <source>
        <dbReference type="Pfam" id="PF07859"/>
    </source>
</evidence>
<reference evidence="3 4" key="1">
    <citation type="submission" date="2014-02" db="EMBL/GenBank/DDBJ databases">
        <title>The small core and large imbalanced accessory genome model reveals a collaborative survival strategy of Sorangium cellulosum strains in nature.</title>
        <authorList>
            <person name="Han K."/>
            <person name="Peng R."/>
            <person name="Blom J."/>
            <person name="Li Y.-Z."/>
        </authorList>
    </citation>
    <scope>NUCLEOTIDE SEQUENCE [LARGE SCALE GENOMIC DNA]</scope>
    <source>
        <strain evidence="3 4">So0008-312</strain>
    </source>
</reference>
<dbReference type="RefSeq" id="WP_061609661.1">
    <property type="nucleotide sequence ID" value="NZ_JEMA01000624.1"/>
</dbReference>
<proteinExistence type="predicted"/>
<keyword evidence="1" id="KW-0378">Hydrolase</keyword>
<dbReference type="PANTHER" id="PTHR48081">
    <property type="entry name" value="AB HYDROLASE SUPERFAMILY PROTEIN C4A8.06C"/>
    <property type="match status" value="1"/>
</dbReference>
<organism evidence="3 4">
    <name type="scientific">Sorangium cellulosum</name>
    <name type="common">Polyangium cellulosum</name>
    <dbReference type="NCBI Taxonomy" id="56"/>
    <lineage>
        <taxon>Bacteria</taxon>
        <taxon>Pseudomonadati</taxon>
        <taxon>Myxococcota</taxon>
        <taxon>Polyangia</taxon>
        <taxon>Polyangiales</taxon>
        <taxon>Polyangiaceae</taxon>
        <taxon>Sorangium</taxon>
    </lineage>
</organism>
<name>A0A150QIA2_SORCE</name>
<dbReference type="PANTHER" id="PTHR48081:SF8">
    <property type="entry name" value="ALPHA_BETA HYDROLASE FOLD-3 DOMAIN-CONTAINING PROTEIN-RELATED"/>
    <property type="match status" value="1"/>
</dbReference>
<dbReference type="GO" id="GO:0016787">
    <property type="term" value="F:hydrolase activity"/>
    <property type="evidence" value="ECO:0007669"/>
    <property type="project" value="UniProtKB-KW"/>
</dbReference>
<evidence type="ECO:0000256" key="1">
    <source>
        <dbReference type="ARBA" id="ARBA00022801"/>
    </source>
</evidence>
<gene>
    <name evidence="3" type="ORF">BE15_26870</name>
</gene>
<feature type="domain" description="Alpha/beta hydrolase fold-3" evidence="2">
    <location>
        <begin position="28"/>
        <end position="149"/>
    </location>
</feature>
<sequence length="190" mass="20284">MSTSLETAEGWPVYHTAPAAYPQARQHVVYLHGGGYINEIKRRHWGLIGELTTKAPARCVVPIYPVAPLSAADATVPALARLLRSLLEAVGPEDVTAIGDSAGAGMALAAAQVLRDGGGPRPRAMILISPWLDASVSGAEQAAIAARHALYQRARRKTPLRWTGQTRNWKPIGPVPLDPHAHEAQALMTT</sequence>
<dbReference type="AlphaFoldDB" id="A0A150QIA2"/>
<accession>A0A150QIA2</accession>
<protein>
    <recommendedName>
        <fullName evidence="2">Alpha/beta hydrolase fold-3 domain-containing protein</fullName>
    </recommendedName>
</protein>
<evidence type="ECO:0000313" key="3">
    <source>
        <dbReference type="EMBL" id="KYF67701.1"/>
    </source>
</evidence>
<dbReference type="InterPro" id="IPR029058">
    <property type="entry name" value="AB_hydrolase_fold"/>
</dbReference>
<dbReference type="EMBL" id="JEMA01000624">
    <property type="protein sequence ID" value="KYF67701.1"/>
    <property type="molecule type" value="Genomic_DNA"/>
</dbReference>
<dbReference type="Gene3D" id="3.40.50.1820">
    <property type="entry name" value="alpha/beta hydrolase"/>
    <property type="match status" value="1"/>
</dbReference>